<dbReference type="EMBL" id="CP007128">
    <property type="protein sequence ID" value="AHG91918.1"/>
    <property type="molecule type" value="Genomic_DNA"/>
</dbReference>
<dbReference type="STRING" id="861299.J421_4381"/>
<evidence type="ECO:0000313" key="6">
    <source>
        <dbReference type="Proteomes" id="UP000019151"/>
    </source>
</evidence>
<dbReference type="GO" id="GO:0008124">
    <property type="term" value="F:4-alpha-hydroxytetrahydrobiopterin dehydratase activity"/>
    <property type="evidence" value="ECO:0007669"/>
    <property type="project" value="UniProtKB-UniRule"/>
</dbReference>
<dbReference type="InterPro" id="IPR036428">
    <property type="entry name" value="PCD_sf"/>
</dbReference>
<keyword evidence="6" id="KW-1185">Reference proteome</keyword>
<dbReference type="HOGENOM" id="CLU_081974_4_3_0"/>
<dbReference type="eggNOG" id="COG2154">
    <property type="taxonomic scope" value="Bacteria"/>
</dbReference>
<evidence type="ECO:0000313" key="5">
    <source>
        <dbReference type="EMBL" id="AHG91918.1"/>
    </source>
</evidence>
<reference evidence="5 6" key="1">
    <citation type="journal article" date="2014" name="Genome Announc.">
        <title>Genome Sequence and Methylome of Soil Bacterium Gemmatirosa kalamazoonensis KBS708T, a Member of the Rarely Cultivated Gemmatimonadetes Phylum.</title>
        <authorList>
            <person name="Debruyn J.M."/>
            <person name="Radosevich M."/>
            <person name="Wommack K.E."/>
            <person name="Polson S.W."/>
            <person name="Hauser L.J."/>
            <person name="Fawaz M.N."/>
            <person name="Korlach J."/>
            <person name="Tsai Y.C."/>
        </authorList>
    </citation>
    <scope>NUCLEOTIDE SEQUENCE [LARGE SCALE GENOMIC DNA]</scope>
    <source>
        <strain evidence="5 6">KBS708</strain>
    </source>
</reference>
<dbReference type="InterPro" id="IPR001533">
    <property type="entry name" value="Pterin_deHydtase"/>
</dbReference>
<dbReference type="OrthoDB" id="9800108at2"/>
<evidence type="ECO:0000256" key="3">
    <source>
        <dbReference type="ARBA" id="ARBA00023239"/>
    </source>
</evidence>
<dbReference type="RefSeq" id="WP_025413351.1">
    <property type="nucleotide sequence ID" value="NZ_CP007128.1"/>
</dbReference>
<dbReference type="SUPFAM" id="SSF55248">
    <property type="entry name" value="PCD-like"/>
    <property type="match status" value="1"/>
</dbReference>
<dbReference type="EC" id="4.2.1.96" evidence="4"/>
<comment type="catalytic activity">
    <reaction evidence="1 4">
        <text>(4aS,6R)-4a-hydroxy-L-erythro-5,6,7,8-tetrahydrobiopterin = (6R)-L-erythro-6,7-dihydrobiopterin + H2O</text>
        <dbReference type="Rhea" id="RHEA:11920"/>
        <dbReference type="ChEBI" id="CHEBI:15377"/>
        <dbReference type="ChEBI" id="CHEBI:15642"/>
        <dbReference type="ChEBI" id="CHEBI:43120"/>
        <dbReference type="EC" id="4.2.1.96"/>
    </reaction>
</comment>
<proteinExistence type="inferred from homology"/>
<dbReference type="NCBIfam" id="NF002017">
    <property type="entry name" value="PRK00823.1-2"/>
    <property type="match status" value="1"/>
</dbReference>
<protein>
    <recommendedName>
        <fullName evidence="4">Putative pterin-4-alpha-carbinolamine dehydratase</fullName>
        <shortName evidence="4">PHS</shortName>
        <ecNumber evidence="4">4.2.1.96</ecNumber>
    </recommendedName>
    <alternativeName>
        <fullName evidence="4">4-alpha-hydroxy-tetrahydropterin dehydratase</fullName>
    </alternativeName>
    <alternativeName>
        <fullName evidence="4">Pterin carbinolamine dehydratase</fullName>
        <shortName evidence="4">PCD</shortName>
    </alternativeName>
</protein>
<organism evidence="5 6">
    <name type="scientific">Gemmatirosa kalamazoonensis</name>
    <dbReference type="NCBI Taxonomy" id="861299"/>
    <lineage>
        <taxon>Bacteria</taxon>
        <taxon>Pseudomonadati</taxon>
        <taxon>Gemmatimonadota</taxon>
        <taxon>Gemmatimonadia</taxon>
        <taxon>Gemmatimonadales</taxon>
        <taxon>Gemmatimonadaceae</taxon>
        <taxon>Gemmatirosa</taxon>
    </lineage>
</organism>
<name>W0RQT0_9BACT</name>
<dbReference type="PANTHER" id="PTHR12599:SF0">
    <property type="entry name" value="PTERIN-4-ALPHA-CARBINOLAMINE DEHYDRATASE"/>
    <property type="match status" value="1"/>
</dbReference>
<dbReference type="Pfam" id="PF01329">
    <property type="entry name" value="Pterin_4a"/>
    <property type="match status" value="1"/>
</dbReference>
<keyword evidence="3 4" id="KW-0456">Lyase</keyword>
<sequence>MPPAQRLSDIDIQRELGRLAGWSRRGDVLVKTFQFPTFRAGIDFVSRVADAADAVDHHPDVDIRYTKITCTLSTHSAGGITAKDLALAADIDRAAMT</sequence>
<comment type="similarity">
    <text evidence="2 4">Belongs to the pterin-4-alpha-carbinolamine dehydratase family.</text>
</comment>
<evidence type="ECO:0000256" key="4">
    <source>
        <dbReference type="HAMAP-Rule" id="MF_00434"/>
    </source>
</evidence>
<gene>
    <name evidence="5" type="ORF">J421_4381</name>
</gene>
<evidence type="ECO:0000256" key="1">
    <source>
        <dbReference type="ARBA" id="ARBA00001554"/>
    </source>
</evidence>
<dbReference type="PATRIC" id="fig|861299.3.peg.4434"/>
<dbReference type="PANTHER" id="PTHR12599">
    <property type="entry name" value="PTERIN-4-ALPHA-CARBINOLAMINE DEHYDRATASE"/>
    <property type="match status" value="1"/>
</dbReference>
<accession>W0RQT0</accession>
<evidence type="ECO:0000256" key="2">
    <source>
        <dbReference type="ARBA" id="ARBA00006472"/>
    </source>
</evidence>
<dbReference type="HAMAP" id="MF_00434">
    <property type="entry name" value="Pterin_4_alpha"/>
    <property type="match status" value="1"/>
</dbReference>
<dbReference type="Gene3D" id="3.30.1360.20">
    <property type="entry name" value="Transcriptional coactivator/pterin dehydratase"/>
    <property type="match status" value="1"/>
</dbReference>
<dbReference type="Proteomes" id="UP000019151">
    <property type="component" value="Chromosome"/>
</dbReference>
<dbReference type="AlphaFoldDB" id="W0RQT0"/>
<dbReference type="KEGG" id="gba:J421_4381"/>
<dbReference type="CDD" id="cd00488">
    <property type="entry name" value="PCD_DCoH"/>
    <property type="match status" value="1"/>
</dbReference>
<dbReference type="InParanoid" id="W0RQT0"/>
<dbReference type="GO" id="GO:0006729">
    <property type="term" value="P:tetrahydrobiopterin biosynthetic process"/>
    <property type="evidence" value="ECO:0007669"/>
    <property type="project" value="InterPro"/>
</dbReference>